<evidence type="ECO:0000256" key="1">
    <source>
        <dbReference type="SAM" id="MobiDB-lite"/>
    </source>
</evidence>
<dbReference type="KEGG" id="vde:111252534"/>
<dbReference type="EnsemblMetazoa" id="XM_022810631">
    <property type="protein sequence ID" value="XP_022666366"/>
    <property type="gene ID" value="LOC111252534"/>
</dbReference>
<keyword evidence="4" id="KW-1185">Reference proteome</keyword>
<proteinExistence type="predicted"/>
<evidence type="ECO:0000313" key="4">
    <source>
        <dbReference type="Proteomes" id="UP000594260"/>
    </source>
</evidence>
<sequence>MTRNLYGVGVVGALAIIWLIPSAELLASMASFNRRFNRCIYSKTKHTERPLTQGQIIPNGMTMQSFIDKVDQIEKAAFKSDAIADKTAITLLHWFSMPDWKLPESTDRFDQEASRRHRYQFIERLFSDIVASATGHDYEEEILASDDHDDAGHDDACFMMYSLSHTVNETCSVAAVQRYADGSISQTNVDNSFSYSPRSPYQLQSFTRQRGQRPGSNFVGSQTEVRGGTPNVRIDQSALQDFSGAQVCTFREEGVVSITGRPGDAVSVAPVLMGIAAARYDGAEKSLFRQTGPYFSKDSSNTKMNALIMGTLGQELGFEAFFKKLHGNIPGQTDDGMLISGQWNRSGCLTSFELNNPQKRVVGLTNSQLMGAVDGLILGTILKSAHGGIVDRLSLAELLRLYYSNNQNFVQLQSGNTRLSVCDRATNYHKITTREKVCLQAKLMAYGLAIKDGRTFFPENSSGGRLSFQTNPDIDAYVNDAYNSIRFDDSMKDSVTDNTDLNEGMCQRSGSNVEQCWGVADVYVLLDTRILRDVVKLNLQADILGRILNGMEFHRSRNAVQVFAGRSGSTLLRIPDRGSPNIASSGCPACIAQYLDRFVSTTYGSESDADLINALNETLRVEKESLARTPKSASAAQVILYFRMTDDPIVDREAMREALFRLRIGNPELKIIGIGDQLGTLSSYSEALSAYELNDLAKELSVPGRTFTGQGGLFSEIQQSICETGLNLRNPTCRPDWLPSIQRRGASSDPSYFSAGIEPQRVQFLSYDTRYFFESKNMRIKFTPAPGRNIRVCDASWKYNYNRGVPSHQSLVSNSNSNRSTVINVNKNKRNDNHQKEDDGRPFICQETNNNFREIYFNYSSPCRLGPLSCAPIRFAVVGIDDSYGGRGRTISRACRDEFCQSPFAIPYTVTHEGMVCAANSLTVSSILSVATLIFLLINRLF</sequence>
<protein>
    <submittedName>
        <fullName evidence="3">Uncharacterized protein</fullName>
    </submittedName>
</protein>
<dbReference type="Proteomes" id="UP000594260">
    <property type="component" value="Unplaced"/>
</dbReference>
<keyword evidence="2" id="KW-0472">Membrane</keyword>
<dbReference type="InParanoid" id="A0A7M7KG94"/>
<evidence type="ECO:0000313" key="3">
    <source>
        <dbReference type="EnsemblMetazoa" id="XP_022666366"/>
    </source>
</evidence>
<reference evidence="3" key="1">
    <citation type="submission" date="2021-01" db="UniProtKB">
        <authorList>
            <consortium name="EnsemblMetazoa"/>
        </authorList>
    </citation>
    <scope>IDENTIFICATION</scope>
</reference>
<keyword evidence="2" id="KW-0812">Transmembrane</keyword>
<accession>A0A7M7KG94</accession>
<dbReference type="RefSeq" id="XP_022666366.1">
    <property type="nucleotide sequence ID" value="XM_022810631.1"/>
</dbReference>
<organism evidence="3 4">
    <name type="scientific">Varroa destructor</name>
    <name type="common">Honeybee mite</name>
    <dbReference type="NCBI Taxonomy" id="109461"/>
    <lineage>
        <taxon>Eukaryota</taxon>
        <taxon>Metazoa</taxon>
        <taxon>Ecdysozoa</taxon>
        <taxon>Arthropoda</taxon>
        <taxon>Chelicerata</taxon>
        <taxon>Arachnida</taxon>
        <taxon>Acari</taxon>
        <taxon>Parasitiformes</taxon>
        <taxon>Mesostigmata</taxon>
        <taxon>Gamasina</taxon>
        <taxon>Dermanyssoidea</taxon>
        <taxon>Varroidae</taxon>
        <taxon>Varroa</taxon>
    </lineage>
</organism>
<keyword evidence="2" id="KW-1133">Transmembrane helix</keyword>
<dbReference type="OrthoDB" id="6510671at2759"/>
<feature type="region of interest" description="Disordered" evidence="1">
    <location>
        <begin position="206"/>
        <end position="229"/>
    </location>
</feature>
<feature type="transmembrane region" description="Helical" evidence="2">
    <location>
        <begin position="918"/>
        <end position="938"/>
    </location>
</feature>
<dbReference type="AlphaFoldDB" id="A0A7M7KG94"/>
<evidence type="ECO:0000256" key="2">
    <source>
        <dbReference type="SAM" id="Phobius"/>
    </source>
</evidence>
<name>A0A7M7KG94_VARDE</name>
<dbReference type="GeneID" id="111252534"/>
<feature type="compositionally biased region" description="Polar residues" evidence="1">
    <location>
        <begin position="206"/>
        <end position="224"/>
    </location>
</feature>